<dbReference type="AlphaFoldDB" id="A0A0K1EJJ8"/>
<dbReference type="KEGG" id="ccro:CMC5_051930"/>
<dbReference type="Proteomes" id="UP000067626">
    <property type="component" value="Chromosome"/>
</dbReference>
<keyword evidence="1" id="KW-0732">Signal</keyword>
<protein>
    <submittedName>
        <fullName evidence="2">Uncharacterized protein</fullName>
    </submittedName>
</protein>
<keyword evidence="3" id="KW-1185">Reference proteome</keyword>
<organism evidence="2 3">
    <name type="scientific">Chondromyces crocatus</name>
    <dbReference type="NCBI Taxonomy" id="52"/>
    <lineage>
        <taxon>Bacteria</taxon>
        <taxon>Pseudomonadati</taxon>
        <taxon>Myxococcota</taxon>
        <taxon>Polyangia</taxon>
        <taxon>Polyangiales</taxon>
        <taxon>Polyangiaceae</taxon>
        <taxon>Chondromyces</taxon>
    </lineage>
</organism>
<reference evidence="2 3" key="1">
    <citation type="submission" date="2015-07" db="EMBL/GenBank/DDBJ databases">
        <title>Genome analysis of myxobacterium Chondromyces crocatus Cm c5 reveals a high potential for natural compound synthesis and the genetic basis for the loss of fruiting body formation.</title>
        <authorList>
            <person name="Zaburannyi N."/>
            <person name="Bunk B."/>
            <person name="Maier J."/>
            <person name="Overmann J."/>
            <person name="Mueller R."/>
        </authorList>
    </citation>
    <scope>NUCLEOTIDE SEQUENCE [LARGE SCALE GENOMIC DNA]</scope>
    <source>
        <strain evidence="2 3">Cm c5</strain>
    </source>
</reference>
<proteinExistence type="predicted"/>
<accession>A0A0K1EJJ8</accession>
<dbReference type="EMBL" id="CP012159">
    <property type="protein sequence ID" value="AKT41035.1"/>
    <property type="molecule type" value="Genomic_DNA"/>
</dbReference>
<evidence type="ECO:0000313" key="2">
    <source>
        <dbReference type="EMBL" id="AKT41035.1"/>
    </source>
</evidence>
<feature type="chain" id="PRO_5005459563" evidence="1">
    <location>
        <begin position="24"/>
        <end position="295"/>
    </location>
</feature>
<dbReference type="STRING" id="52.CMC5_051930"/>
<dbReference type="PROSITE" id="PS51257">
    <property type="entry name" value="PROKAR_LIPOPROTEIN"/>
    <property type="match status" value="1"/>
</dbReference>
<evidence type="ECO:0000256" key="1">
    <source>
        <dbReference type="SAM" id="SignalP"/>
    </source>
</evidence>
<name>A0A0K1EJJ8_CHOCO</name>
<sequence>MKTRILGMAIGLGALWASLTGCSQPAPECTVGTATASPFAAKLFFVSGDESCNPSYQALQYEQIGLQVYNPPDSSGKLPDTDRRLVAIQPSTAGNYLHGVGGPESNKAYSLGEFDGAYPESNVCKAATLSPATIVLPEIVPTNEDPTAQAEVDISYTWSDLEVYVTPANLGNQAQATMTYTDNLANCSATYRAVMLWPEVGCEELAFFAPSVPDGECDPIGDPSSCVPCTPDQNPECDIYGTGKPNNALCDQEDDPEPPYEINHGSGLGPDLRVRCDAQALLCVLDSNEIQRPQD</sequence>
<gene>
    <name evidence="2" type="ORF">CMC5_051930</name>
</gene>
<feature type="signal peptide" evidence="1">
    <location>
        <begin position="1"/>
        <end position="23"/>
    </location>
</feature>
<dbReference type="OrthoDB" id="5501342at2"/>
<dbReference type="RefSeq" id="WP_156338868.1">
    <property type="nucleotide sequence ID" value="NZ_CP012159.1"/>
</dbReference>
<evidence type="ECO:0000313" key="3">
    <source>
        <dbReference type="Proteomes" id="UP000067626"/>
    </source>
</evidence>